<dbReference type="InterPro" id="IPR000504">
    <property type="entry name" value="RRM_dom"/>
</dbReference>
<dbReference type="Pfam" id="PF00076">
    <property type="entry name" value="RRM_1"/>
    <property type="match status" value="1"/>
</dbReference>
<feature type="region of interest" description="Disordered" evidence="2">
    <location>
        <begin position="78"/>
        <end position="120"/>
    </location>
</feature>
<dbReference type="SUPFAM" id="SSF54928">
    <property type="entry name" value="RNA-binding domain, RBD"/>
    <property type="match status" value="1"/>
</dbReference>
<keyword evidence="1" id="KW-0694">RNA-binding</keyword>
<evidence type="ECO:0000256" key="1">
    <source>
        <dbReference type="ARBA" id="ARBA00022884"/>
    </source>
</evidence>
<dbReference type="PANTHER" id="PTHR48027">
    <property type="entry name" value="HETEROGENEOUS NUCLEAR RIBONUCLEOPROTEIN 87F-RELATED"/>
    <property type="match status" value="1"/>
</dbReference>
<name>A0A1F5ZLD3_9BACT</name>
<feature type="compositionally biased region" description="Gly residues" evidence="2">
    <location>
        <begin position="88"/>
        <end position="111"/>
    </location>
</feature>
<dbReference type="CDD" id="cd21608">
    <property type="entry name" value="RRM2_NsCP33_like"/>
    <property type="match status" value="1"/>
</dbReference>
<organism evidence="4 5">
    <name type="scientific">Candidatus Gottesmanbacteria bacterium RIFCSPHIGHO2_02_FULL_39_11</name>
    <dbReference type="NCBI Taxonomy" id="1798382"/>
    <lineage>
        <taxon>Bacteria</taxon>
        <taxon>Candidatus Gottesmaniibacteriota</taxon>
    </lineage>
</organism>
<gene>
    <name evidence="4" type="ORF">A3D77_05505</name>
</gene>
<evidence type="ECO:0000259" key="3">
    <source>
        <dbReference type="PROSITE" id="PS50102"/>
    </source>
</evidence>
<protein>
    <recommendedName>
        <fullName evidence="3">RRM domain-containing protein</fullName>
    </recommendedName>
</protein>
<comment type="caution">
    <text evidence="4">The sequence shown here is derived from an EMBL/GenBank/DDBJ whole genome shotgun (WGS) entry which is preliminary data.</text>
</comment>
<dbReference type="GO" id="GO:0003723">
    <property type="term" value="F:RNA binding"/>
    <property type="evidence" value="ECO:0007669"/>
    <property type="project" value="UniProtKB-KW"/>
</dbReference>
<dbReference type="EMBL" id="MFJL01000038">
    <property type="protein sequence ID" value="OGG13289.1"/>
    <property type="molecule type" value="Genomic_DNA"/>
</dbReference>
<feature type="domain" description="RRM" evidence="3">
    <location>
        <begin position="3"/>
        <end position="81"/>
    </location>
</feature>
<accession>A0A1F5ZLD3</accession>
<dbReference type="STRING" id="1798382.A3D77_05505"/>
<proteinExistence type="predicted"/>
<dbReference type="InterPro" id="IPR052462">
    <property type="entry name" value="SLIRP/GR-RBP-like"/>
</dbReference>
<reference evidence="4 5" key="1">
    <citation type="journal article" date="2016" name="Nat. Commun.">
        <title>Thousands of microbial genomes shed light on interconnected biogeochemical processes in an aquifer system.</title>
        <authorList>
            <person name="Anantharaman K."/>
            <person name="Brown C.T."/>
            <person name="Hug L.A."/>
            <person name="Sharon I."/>
            <person name="Castelle C.J."/>
            <person name="Probst A.J."/>
            <person name="Thomas B.C."/>
            <person name="Singh A."/>
            <person name="Wilkins M.J."/>
            <person name="Karaoz U."/>
            <person name="Brodie E.L."/>
            <person name="Williams K.H."/>
            <person name="Hubbard S.S."/>
            <person name="Banfield J.F."/>
        </authorList>
    </citation>
    <scope>NUCLEOTIDE SEQUENCE [LARGE SCALE GENOMIC DNA]</scope>
</reference>
<dbReference type="Gene3D" id="3.30.70.330">
    <property type="match status" value="1"/>
</dbReference>
<dbReference type="Proteomes" id="UP000176923">
    <property type="component" value="Unassembled WGS sequence"/>
</dbReference>
<evidence type="ECO:0000313" key="4">
    <source>
        <dbReference type="EMBL" id="OGG13289.1"/>
    </source>
</evidence>
<dbReference type="PROSITE" id="PS50102">
    <property type="entry name" value="RRM"/>
    <property type="match status" value="1"/>
</dbReference>
<dbReference type="InterPro" id="IPR048289">
    <property type="entry name" value="RRM2_NsCP33-like"/>
</dbReference>
<dbReference type="InterPro" id="IPR012677">
    <property type="entry name" value="Nucleotide-bd_a/b_plait_sf"/>
</dbReference>
<evidence type="ECO:0000256" key="2">
    <source>
        <dbReference type="SAM" id="MobiDB-lite"/>
    </source>
</evidence>
<dbReference type="SMART" id="SM00360">
    <property type="entry name" value="RRM"/>
    <property type="match status" value="1"/>
</dbReference>
<dbReference type="AlphaFoldDB" id="A0A1F5ZLD3"/>
<dbReference type="InterPro" id="IPR035979">
    <property type="entry name" value="RBD_domain_sf"/>
</dbReference>
<evidence type="ECO:0000313" key="5">
    <source>
        <dbReference type="Proteomes" id="UP000176923"/>
    </source>
</evidence>
<sequence>MAKNLFVGNLPFSTTDDVLSQLFAQAGQTVSVNIIKDKYSGRSRGFGFVEMTTDEEAAKAIEMFNNYSLDGRNIVVREALPRTERPAGGTGGGYGGGRGGRGGGGGYGGGRGGRDDQYHS</sequence>